<evidence type="ECO:0000256" key="5">
    <source>
        <dbReference type="SAM" id="Phobius"/>
    </source>
</evidence>
<comment type="caution">
    <text evidence="7">The sequence shown here is derived from an EMBL/GenBank/DDBJ whole genome shotgun (WGS) entry which is preliminary data.</text>
</comment>
<dbReference type="AlphaFoldDB" id="A0A4R2JM88"/>
<feature type="transmembrane region" description="Helical" evidence="5">
    <location>
        <begin position="306"/>
        <end position="329"/>
    </location>
</feature>
<dbReference type="OrthoDB" id="3268959at2"/>
<feature type="transmembrane region" description="Helical" evidence="5">
    <location>
        <begin position="237"/>
        <end position="267"/>
    </location>
</feature>
<evidence type="ECO:0000256" key="3">
    <source>
        <dbReference type="ARBA" id="ARBA00022989"/>
    </source>
</evidence>
<evidence type="ECO:0000256" key="2">
    <source>
        <dbReference type="ARBA" id="ARBA00022692"/>
    </source>
</evidence>
<feature type="transmembrane region" description="Helical" evidence="5">
    <location>
        <begin position="27"/>
        <end position="45"/>
    </location>
</feature>
<dbReference type="Proteomes" id="UP000295680">
    <property type="component" value="Unassembled WGS sequence"/>
</dbReference>
<evidence type="ECO:0000256" key="1">
    <source>
        <dbReference type="ARBA" id="ARBA00004141"/>
    </source>
</evidence>
<reference evidence="7 8" key="1">
    <citation type="submission" date="2019-03" db="EMBL/GenBank/DDBJ databases">
        <title>Genomic Encyclopedia of Type Strains, Phase IV (KMG-IV): sequencing the most valuable type-strain genomes for metagenomic binning, comparative biology and taxonomic classification.</title>
        <authorList>
            <person name="Goeker M."/>
        </authorList>
    </citation>
    <scope>NUCLEOTIDE SEQUENCE [LARGE SCALE GENOMIC DNA]</scope>
    <source>
        <strain evidence="7 8">DSM 45934</strain>
    </source>
</reference>
<evidence type="ECO:0000313" key="8">
    <source>
        <dbReference type="Proteomes" id="UP000295680"/>
    </source>
</evidence>
<dbReference type="InterPro" id="IPR013525">
    <property type="entry name" value="ABC2_TM"/>
</dbReference>
<keyword evidence="3 5" id="KW-1133">Transmembrane helix</keyword>
<proteinExistence type="predicted"/>
<gene>
    <name evidence="7" type="ORF">EV192_105263</name>
</gene>
<organism evidence="7 8">
    <name type="scientific">Actinocrispum wychmicini</name>
    <dbReference type="NCBI Taxonomy" id="1213861"/>
    <lineage>
        <taxon>Bacteria</taxon>
        <taxon>Bacillati</taxon>
        <taxon>Actinomycetota</taxon>
        <taxon>Actinomycetes</taxon>
        <taxon>Pseudonocardiales</taxon>
        <taxon>Pseudonocardiaceae</taxon>
        <taxon>Actinocrispum</taxon>
    </lineage>
</organism>
<keyword evidence="8" id="KW-1185">Reference proteome</keyword>
<feature type="domain" description="ABC-2 type transporter transmembrane" evidence="6">
    <location>
        <begin position="26"/>
        <end position="379"/>
    </location>
</feature>
<keyword evidence="2 5" id="KW-0812">Transmembrane</keyword>
<sequence length="408" mass="42348">MTPGVRPMHAVLLVAGRELNTRLRTRAFLISTVVSILVLGVFMLLQSGSIGGKGTSKVGLTGQATALGPQIQASVRALNSNVQIVEIADQAEGDQKVRGGNLDASVYGPVGSLSVAVKDPGKLGPELLSTLNSLVREQSLSAALASGLQDVDPRTFDYKSAMAAAAQQHVTVVPLDPKSGENGQRLGIGLVIAILLYMALMIYGQTVAQGVIEEKSSRVVEILLATLRPWQLLSGKVLGLGLVGLVQFTAIGLVGLIVGTASGVLTISGAAVGGLLTGVLWYLLGFFFYATIFAAVGSLVSRQEDAQGVLTPVLLVIVIGFIFSINLLIGNSSGTLTTVMAMLPPFAPILMPGLTALGVAPIWLQVAAILLTLGGIALVAWIGGRIYRNAVLRTGSRVRLRDAIGLTS</sequence>
<dbReference type="GO" id="GO:0016020">
    <property type="term" value="C:membrane"/>
    <property type="evidence" value="ECO:0007669"/>
    <property type="project" value="UniProtKB-SubCell"/>
</dbReference>
<dbReference type="GO" id="GO:0140359">
    <property type="term" value="F:ABC-type transporter activity"/>
    <property type="evidence" value="ECO:0007669"/>
    <property type="project" value="InterPro"/>
</dbReference>
<evidence type="ECO:0000259" key="6">
    <source>
        <dbReference type="Pfam" id="PF12698"/>
    </source>
</evidence>
<evidence type="ECO:0000313" key="7">
    <source>
        <dbReference type="EMBL" id="TCO58198.1"/>
    </source>
</evidence>
<feature type="transmembrane region" description="Helical" evidence="5">
    <location>
        <begin position="186"/>
        <end position="204"/>
    </location>
</feature>
<dbReference type="EMBL" id="SLWS01000005">
    <property type="protein sequence ID" value="TCO58198.1"/>
    <property type="molecule type" value="Genomic_DNA"/>
</dbReference>
<feature type="transmembrane region" description="Helical" evidence="5">
    <location>
        <begin position="362"/>
        <end position="383"/>
    </location>
</feature>
<name>A0A4R2JM88_9PSEU</name>
<dbReference type="PANTHER" id="PTHR43471:SF3">
    <property type="entry name" value="ABC TRANSPORTER PERMEASE PROTEIN NATB"/>
    <property type="match status" value="1"/>
</dbReference>
<comment type="subcellular location">
    <subcellularLocation>
        <location evidence="1">Membrane</location>
        <topology evidence="1">Multi-pass membrane protein</topology>
    </subcellularLocation>
</comment>
<accession>A0A4R2JM88</accession>
<dbReference type="PANTHER" id="PTHR43471">
    <property type="entry name" value="ABC TRANSPORTER PERMEASE"/>
    <property type="match status" value="1"/>
</dbReference>
<dbReference type="Pfam" id="PF12698">
    <property type="entry name" value="ABC2_membrane_3"/>
    <property type="match status" value="1"/>
</dbReference>
<protein>
    <submittedName>
        <fullName evidence="7">ABC-2 type transport system permease protein</fullName>
    </submittedName>
</protein>
<evidence type="ECO:0000256" key="4">
    <source>
        <dbReference type="ARBA" id="ARBA00023136"/>
    </source>
</evidence>
<feature type="transmembrane region" description="Helical" evidence="5">
    <location>
        <begin position="279"/>
        <end position="300"/>
    </location>
</feature>
<keyword evidence="4 5" id="KW-0472">Membrane</keyword>